<keyword evidence="3" id="KW-1003">Cell membrane</keyword>
<sequence length="184" mass="19624">MTSLDAHPSPRRQALHRAITLIGILELAIGAVSLVVIFVFMLIQAGQRYLPFEGFAWTGEISRFALIWLTFSAMGLLVTARGHIALEVADTIKNPRVVRAIQVFALIVVAAVAIGLTVSALDLVESQGIVKSPVLRIPMSFVYIPVLIGSISTAIRAVVAAVDIARHGPVLPQGAGSEPEAEVR</sequence>
<evidence type="ECO:0000256" key="5">
    <source>
        <dbReference type="ARBA" id="ARBA00022692"/>
    </source>
</evidence>
<name>A0ABT1ZHY4_9MICO</name>
<proteinExistence type="inferred from homology"/>
<evidence type="ECO:0000313" key="11">
    <source>
        <dbReference type="EMBL" id="MCS0500324.1"/>
    </source>
</evidence>
<gene>
    <name evidence="11" type="ORF">NUH29_12285</name>
</gene>
<evidence type="ECO:0000313" key="12">
    <source>
        <dbReference type="Proteomes" id="UP001205337"/>
    </source>
</evidence>
<keyword evidence="12" id="KW-1185">Reference proteome</keyword>
<evidence type="ECO:0000256" key="9">
    <source>
        <dbReference type="SAM" id="Phobius"/>
    </source>
</evidence>
<evidence type="ECO:0000259" key="10">
    <source>
        <dbReference type="Pfam" id="PF04290"/>
    </source>
</evidence>
<keyword evidence="4" id="KW-0997">Cell inner membrane</keyword>
<evidence type="ECO:0000256" key="1">
    <source>
        <dbReference type="ARBA" id="ARBA00004429"/>
    </source>
</evidence>
<dbReference type="Pfam" id="PF04290">
    <property type="entry name" value="DctQ"/>
    <property type="match status" value="1"/>
</dbReference>
<dbReference type="EMBL" id="JANTHX010000008">
    <property type="protein sequence ID" value="MCS0500324.1"/>
    <property type="molecule type" value="Genomic_DNA"/>
</dbReference>
<feature type="domain" description="Tripartite ATP-independent periplasmic transporters DctQ component" evidence="10">
    <location>
        <begin position="38"/>
        <end position="166"/>
    </location>
</feature>
<keyword evidence="6 9" id="KW-1133">Transmembrane helix</keyword>
<evidence type="ECO:0000256" key="4">
    <source>
        <dbReference type="ARBA" id="ARBA00022519"/>
    </source>
</evidence>
<evidence type="ECO:0000256" key="8">
    <source>
        <dbReference type="ARBA" id="ARBA00038436"/>
    </source>
</evidence>
<feature type="transmembrane region" description="Helical" evidence="9">
    <location>
        <begin position="63"/>
        <end position="80"/>
    </location>
</feature>
<evidence type="ECO:0000256" key="6">
    <source>
        <dbReference type="ARBA" id="ARBA00022989"/>
    </source>
</evidence>
<keyword evidence="7 9" id="KW-0472">Membrane</keyword>
<evidence type="ECO:0000256" key="3">
    <source>
        <dbReference type="ARBA" id="ARBA00022475"/>
    </source>
</evidence>
<reference evidence="11 12" key="1">
    <citation type="submission" date="2022-08" db="EMBL/GenBank/DDBJ databases">
        <authorList>
            <person name="Li F."/>
        </authorList>
    </citation>
    <scope>NUCLEOTIDE SEQUENCE [LARGE SCALE GENOMIC DNA]</scope>
    <source>
        <strain evidence="11 12">10F1B-8-1</strain>
    </source>
</reference>
<feature type="transmembrane region" description="Helical" evidence="9">
    <location>
        <begin position="141"/>
        <end position="162"/>
    </location>
</feature>
<organism evidence="11 12">
    <name type="scientific">Protaetiibacter mangrovi</name>
    <dbReference type="NCBI Taxonomy" id="2970926"/>
    <lineage>
        <taxon>Bacteria</taxon>
        <taxon>Bacillati</taxon>
        <taxon>Actinomycetota</taxon>
        <taxon>Actinomycetes</taxon>
        <taxon>Micrococcales</taxon>
        <taxon>Microbacteriaceae</taxon>
        <taxon>Protaetiibacter</taxon>
    </lineage>
</organism>
<comment type="similarity">
    <text evidence="8">Belongs to the TRAP transporter small permease family.</text>
</comment>
<dbReference type="RefSeq" id="WP_258799472.1">
    <property type="nucleotide sequence ID" value="NZ_JANTHX010000008.1"/>
</dbReference>
<feature type="transmembrane region" description="Helical" evidence="9">
    <location>
        <begin position="21"/>
        <end position="43"/>
    </location>
</feature>
<comment type="caution">
    <text evidence="11">The sequence shown here is derived from an EMBL/GenBank/DDBJ whole genome shotgun (WGS) entry which is preliminary data.</text>
</comment>
<protein>
    <submittedName>
        <fullName evidence="11">TRAP transporter small permease subunit</fullName>
    </submittedName>
</protein>
<comment type="subcellular location">
    <subcellularLocation>
        <location evidence="1">Cell inner membrane</location>
        <topology evidence="1">Multi-pass membrane protein</topology>
    </subcellularLocation>
</comment>
<dbReference type="PANTHER" id="PTHR35011">
    <property type="entry name" value="2,3-DIKETO-L-GULONATE TRAP TRANSPORTER SMALL PERMEASE PROTEIN YIAM"/>
    <property type="match status" value="1"/>
</dbReference>
<dbReference type="Proteomes" id="UP001205337">
    <property type="component" value="Unassembled WGS sequence"/>
</dbReference>
<dbReference type="InterPro" id="IPR055348">
    <property type="entry name" value="DctQ"/>
</dbReference>
<feature type="transmembrane region" description="Helical" evidence="9">
    <location>
        <begin position="101"/>
        <end position="121"/>
    </location>
</feature>
<dbReference type="PANTHER" id="PTHR35011:SF2">
    <property type="entry name" value="2,3-DIKETO-L-GULONATE TRAP TRANSPORTER SMALL PERMEASE PROTEIN YIAM"/>
    <property type="match status" value="1"/>
</dbReference>
<evidence type="ECO:0000256" key="7">
    <source>
        <dbReference type="ARBA" id="ARBA00023136"/>
    </source>
</evidence>
<accession>A0ABT1ZHY4</accession>
<keyword evidence="2" id="KW-0813">Transport</keyword>
<evidence type="ECO:0000256" key="2">
    <source>
        <dbReference type="ARBA" id="ARBA00022448"/>
    </source>
</evidence>
<keyword evidence="5 9" id="KW-0812">Transmembrane</keyword>
<dbReference type="InterPro" id="IPR007387">
    <property type="entry name" value="TRAP_DctQ"/>
</dbReference>